<dbReference type="PANTHER" id="PTHR11604:SF0">
    <property type="entry name" value="PROFILIN"/>
    <property type="match status" value="1"/>
</dbReference>
<dbReference type="PROSITE" id="PS00414">
    <property type="entry name" value="PROFILIN"/>
    <property type="match status" value="1"/>
</dbReference>
<dbReference type="PANTHER" id="PTHR11604">
    <property type="entry name" value="PROFILIN"/>
    <property type="match status" value="1"/>
</dbReference>
<dbReference type="GeneID" id="92005346"/>
<dbReference type="InterPro" id="IPR048278">
    <property type="entry name" value="PFN"/>
</dbReference>
<gene>
    <name evidence="8" type="primary">PFY1</name>
    <name evidence="8" type="ORF">SLS55_001261</name>
</gene>
<dbReference type="Gene3D" id="3.30.450.30">
    <property type="entry name" value="Dynein light chain 2a, cytoplasmic"/>
    <property type="match status" value="1"/>
</dbReference>
<evidence type="ECO:0000256" key="6">
    <source>
        <dbReference type="RuleBase" id="RU003908"/>
    </source>
</evidence>
<dbReference type="Pfam" id="PF00235">
    <property type="entry name" value="Profilin"/>
    <property type="match status" value="1"/>
</dbReference>
<evidence type="ECO:0000256" key="3">
    <source>
        <dbReference type="ARBA" id="ARBA00022490"/>
    </source>
</evidence>
<keyword evidence="9" id="KW-1185">Reference proteome</keyword>
<name>A0ABR3CWM4_9PEZI</name>
<dbReference type="EMBL" id="JAJVCZ030000001">
    <property type="protein sequence ID" value="KAL0265296.1"/>
    <property type="molecule type" value="Genomic_DNA"/>
</dbReference>
<dbReference type="Proteomes" id="UP001430584">
    <property type="component" value="Unassembled WGS sequence"/>
</dbReference>
<keyword evidence="3" id="KW-0963">Cytoplasm</keyword>
<evidence type="ECO:0000256" key="2">
    <source>
        <dbReference type="ARBA" id="ARBA00010058"/>
    </source>
</evidence>
<comment type="function">
    <text evidence="6">Binds to actin and affects the structure of the cytoskeleton. At high concentrations, profilin prevents the polymerization of actin, whereas it enhances it at low concentrations.</text>
</comment>
<protein>
    <recommendedName>
        <fullName evidence="7">Profilin</fullName>
    </recommendedName>
</protein>
<sequence>MSWQAYVDTSLVGTGNVDKAAIFNSEGNSVWAASAGFTVAPNEMAEIVTAYKDKGDANGIKAVQSSGLHVAGDKYIVLKADERSLYGKKADFQGKEGLVIVKTTQAILVTHYPETVQPGAAANTVEQLADYLIGVGY</sequence>
<dbReference type="CDD" id="cd00148">
    <property type="entry name" value="PROF"/>
    <property type="match status" value="1"/>
</dbReference>
<evidence type="ECO:0000256" key="5">
    <source>
        <dbReference type="ARBA" id="ARBA00023212"/>
    </source>
</evidence>
<dbReference type="PRINTS" id="PR00392">
    <property type="entry name" value="PROFILIN"/>
</dbReference>
<comment type="caution">
    <text evidence="8">The sequence shown here is derived from an EMBL/GenBank/DDBJ whole genome shotgun (WGS) entry which is preliminary data.</text>
</comment>
<evidence type="ECO:0000313" key="8">
    <source>
        <dbReference type="EMBL" id="KAL0265296.1"/>
    </source>
</evidence>
<accession>A0ABR3CWM4</accession>
<proteinExistence type="inferred from homology"/>
<keyword evidence="4 7" id="KW-0009">Actin-binding</keyword>
<dbReference type="SMART" id="SM00392">
    <property type="entry name" value="PROF"/>
    <property type="match status" value="1"/>
</dbReference>
<dbReference type="InterPro" id="IPR005455">
    <property type="entry name" value="PFN_euk"/>
</dbReference>
<organism evidence="8 9">
    <name type="scientific">Diplodia seriata</name>
    <dbReference type="NCBI Taxonomy" id="420778"/>
    <lineage>
        <taxon>Eukaryota</taxon>
        <taxon>Fungi</taxon>
        <taxon>Dikarya</taxon>
        <taxon>Ascomycota</taxon>
        <taxon>Pezizomycotina</taxon>
        <taxon>Dothideomycetes</taxon>
        <taxon>Dothideomycetes incertae sedis</taxon>
        <taxon>Botryosphaeriales</taxon>
        <taxon>Botryosphaeriaceae</taxon>
        <taxon>Diplodia</taxon>
    </lineage>
</organism>
<dbReference type="InterPro" id="IPR036140">
    <property type="entry name" value="PFN_sf"/>
</dbReference>
<comment type="subcellular location">
    <subcellularLocation>
        <location evidence="1">Cytoplasm</location>
        <location evidence="1">Cytoskeleton</location>
    </subcellularLocation>
</comment>
<evidence type="ECO:0000256" key="4">
    <source>
        <dbReference type="ARBA" id="ARBA00023203"/>
    </source>
</evidence>
<comment type="similarity">
    <text evidence="2 7">Belongs to the profilin family.</text>
</comment>
<evidence type="ECO:0000313" key="9">
    <source>
        <dbReference type="Proteomes" id="UP001430584"/>
    </source>
</evidence>
<dbReference type="SUPFAM" id="SSF55770">
    <property type="entry name" value="Profilin (actin-binding protein)"/>
    <property type="match status" value="1"/>
</dbReference>
<evidence type="ECO:0000256" key="1">
    <source>
        <dbReference type="ARBA" id="ARBA00004245"/>
    </source>
</evidence>
<dbReference type="PRINTS" id="PR01640">
    <property type="entry name" value="PROFILINPLNT"/>
</dbReference>
<reference evidence="8 9" key="1">
    <citation type="submission" date="2024-02" db="EMBL/GenBank/DDBJ databases">
        <title>De novo assembly and annotation of 12 fungi associated with fruit tree decline syndrome in Ontario, Canada.</title>
        <authorList>
            <person name="Sulman M."/>
            <person name="Ellouze W."/>
            <person name="Ilyukhin E."/>
        </authorList>
    </citation>
    <scope>NUCLEOTIDE SEQUENCE [LARGE SCALE GENOMIC DNA]</scope>
    <source>
        <strain evidence="8 9">FDS-637</strain>
    </source>
</reference>
<dbReference type="InterPro" id="IPR027310">
    <property type="entry name" value="Profilin_CS"/>
</dbReference>
<keyword evidence="5 6" id="KW-0206">Cytoskeleton</keyword>
<comment type="subunit">
    <text evidence="6">Occurs in many kinds of cells as a complex with monomeric actin in a 1:1 ratio.</text>
</comment>
<evidence type="ECO:0000256" key="7">
    <source>
        <dbReference type="RuleBase" id="RU003909"/>
    </source>
</evidence>
<dbReference type="RefSeq" id="XP_066638036.1">
    <property type="nucleotide sequence ID" value="XM_066772757.1"/>
</dbReference>